<feature type="transmembrane region" description="Helical" evidence="1">
    <location>
        <begin position="36"/>
        <end position="53"/>
    </location>
</feature>
<organism evidence="2 3">
    <name type="scientific">Sphingobacterium kitahiroshimense</name>
    <dbReference type="NCBI Taxonomy" id="470446"/>
    <lineage>
        <taxon>Bacteria</taxon>
        <taxon>Pseudomonadati</taxon>
        <taxon>Bacteroidota</taxon>
        <taxon>Sphingobacteriia</taxon>
        <taxon>Sphingobacteriales</taxon>
        <taxon>Sphingobacteriaceae</taxon>
        <taxon>Sphingobacterium</taxon>
    </lineage>
</organism>
<feature type="transmembrane region" description="Helical" evidence="1">
    <location>
        <begin position="12"/>
        <end position="30"/>
    </location>
</feature>
<reference evidence="2 3" key="1">
    <citation type="submission" date="2024-04" db="EMBL/GenBank/DDBJ databases">
        <title>WGS of bacteria from Torrens River.</title>
        <authorList>
            <person name="Wyrsch E.R."/>
            <person name="Drigo B."/>
        </authorList>
    </citation>
    <scope>NUCLEOTIDE SEQUENCE [LARGE SCALE GENOMIC DNA]</scope>
    <source>
        <strain evidence="2 3">TWI391</strain>
    </source>
</reference>
<evidence type="ECO:0000256" key="1">
    <source>
        <dbReference type="SAM" id="Phobius"/>
    </source>
</evidence>
<dbReference type="RefSeq" id="WP_183915411.1">
    <property type="nucleotide sequence ID" value="NZ_JBDJLH010000005.1"/>
</dbReference>
<accession>A0ABV0BRD5</accession>
<dbReference type="InterPro" id="IPR048136">
    <property type="entry name" value="STM3941-like"/>
</dbReference>
<name>A0ABV0BRD5_9SPHI</name>
<dbReference type="Proteomes" id="UP001409291">
    <property type="component" value="Unassembled WGS sequence"/>
</dbReference>
<keyword evidence="3" id="KW-1185">Reference proteome</keyword>
<comment type="caution">
    <text evidence="2">The sequence shown here is derived from an EMBL/GenBank/DDBJ whole genome shotgun (WGS) entry which is preliminary data.</text>
</comment>
<dbReference type="NCBIfam" id="NF041635">
    <property type="entry name" value="STM3941_fam"/>
    <property type="match status" value="1"/>
</dbReference>
<sequence>MVDIQFKKSNIMTGIFLCIAFIVLLLFIFYTSSNSYAPILIFLICITLHILYFHKIKFWIDHKNGRPGLSIEEQGILNNTADTSIFIPWEEIQSFESGFFRTQNQIFIKVRNEKKYDQVKRTTYLTALNTIGRLFRSKPDLLWIDVDVLAISEQQLLTLLRSRLGKNNRQG</sequence>
<gene>
    <name evidence="2" type="ORF">ABE541_01555</name>
</gene>
<keyword evidence="1" id="KW-0472">Membrane</keyword>
<dbReference type="EMBL" id="JBDJNQ010000001">
    <property type="protein sequence ID" value="MEN5375937.1"/>
    <property type="molecule type" value="Genomic_DNA"/>
</dbReference>
<protein>
    <submittedName>
        <fullName evidence="2">STM3941 family protein</fullName>
    </submittedName>
</protein>
<keyword evidence="1" id="KW-0812">Transmembrane</keyword>
<evidence type="ECO:0000313" key="2">
    <source>
        <dbReference type="EMBL" id="MEN5375937.1"/>
    </source>
</evidence>
<proteinExistence type="predicted"/>
<evidence type="ECO:0000313" key="3">
    <source>
        <dbReference type="Proteomes" id="UP001409291"/>
    </source>
</evidence>
<keyword evidence="1" id="KW-1133">Transmembrane helix</keyword>